<keyword evidence="2" id="KW-1185">Reference proteome</keyword>
<dbReference type="EMBL" id="HM004124">
    <property type="protein sequence ID" value="ADG60041.1"/>
    <property type="molecule type" value="Genomic_DNA"/>
</dbReference>
<evidence type="ECO:0000313" key="2">
    <source>
        <dbReference type="Proteomes" id="UP000008731"/>
    </source>
</evidence>
<protein>
    <submittedName>
        <fullName evidence="1">Uncharacterized protein</fullName>
    </submittedName>
</protein>
<dbReference type="GeneID" id="9926575"/>
<proteinExistence type="predicted"/>
<evidence type="ECO:0000313" key="1">
    <source>
        <dbReference type="EMBL" id="ADG60041.1"/>
    </source>
</evidence>
<sequence length="146" mass="16870">MIITREFDSTRDYDLPKLLKTDGLVKVEALVNDALVEVKNVSRTSDVFFEDNEGEKLHSWNIKKIVLTFVVDPTFKLGETVTFDEPAIFDRKSLEKGAYICKYIDVRNMRIAIDILNIYTNTGDMGGMFLFDLKENYRMLSIQKIT</sequence>
<organism evidence="1 2">
    <name type="scientific">Acinetobacter phage Acj9</name>
    <dbReference type="NCBI Taxonomy" id="760939"/>
    <lineage>
        <taxon>Viruses</taxon>
        <taxon>Duplodnaviria</taxon>
        <taxon>Heunggongvirae</taxon>
        <taxon>Uroviricota</taxon>
        <taxon>Caudoviricetes</taxon>
        <taxon>Pantevenvirales</taxon>
        <taxon>Straboviridae</taxon>
        <taxon>Twarogvirinae</taxon>
        <taxon>Acajnonavirus</taxon>
        <taxon>Acajnonavirus acj9</taxon>
    </lineage>
</organism>
<name>E5EPS5_9CAUD</name>
<dbReference type="OrthoDB" id="40031at10239"/>
<reference evidence="1 2" key="1">
    <citation type="journal article" date="2010" name="Virol. J.">
        <title>Genomes of the T4-related bacteriophages as windows on microbial genome evolution.</title>
        <authorList>
            <person name="Petrov V.M."/>
            <person name="Ratnayaka S."/>
            <person name="Nolan J.M."/>
            <person name="Miller E.S."/>
            <person name="Karam J.D."/>
        </authorList>
    </citation>
    <scope>NUCLEOTIDE SEQUENCE [LARGE SCALE GENOMIC DNA]</scope>
</reference>
<dbReference type="Proteomes" id="UP000008731">
    <property type="component" value="Segment"/>
</dbReference>
<gene>
    <name evidence="1" type="ORF">Acj9p141</name>
</gene>
<dbReference type="RefSeq" id="YP_004010278.1">
    <property type="nucleotide sequence ID" value="NC_014663.1"/>
</dbReference>
<accession>E5EPS5</accession>
<dbReference type="KEGG" id="vg:9926575"/>